<keyword evidence="1" id="KW-0732">Signal</keyword>
<keyword evidence="5" id="KW-1185">Reference proteome</keyword>
<accession>A0ABS3YM43</accession>
<feature type="chain" id="PRO_5045874945" description="Beta-glucocerebrosidase 2-like protein" evidence="1">
    <location>
        <begin position="27"/>
        <end position="896"/>
    </location>
</feature>
<dbReference type="InterPro" id="IPR012341">
    <property type="entry name" value="6hp_glycosidase-like_sf"/>
</dbReference>
<dbReference type="Gene3D" id="1.50.10.10">
    <property type="match status" value="1"/>
</dbReference>
<reference evidence="5" key="1">
    <citation type="submission" date="2021-03" db="EMBL/GenBank/DDBJ databases">
        <title>Assistant Professor.</title>
        <authorList>
            <person name="Huq M.A."/>
        </authorList>
    </citation>
    <scope>NUCLEOTIDE SEQUENCE [LARGE SCALE GENOMIC DNA]</scope>
    <source>
        <strain evidence="5">MAH-28</strain>
    </source>
</reference>
<evidence type="ECO:0000313" key="4">
    <source>
        <dbReference type="EMBL" id="MBO9155318.1"/>
    </source>
</evidence>
<evidence type="ECO:0000256" key="1">
    <source>
        <dbReference type="SAM" id="SignalP"/>
    </source>
</evidence>
<dbReference type="EMBL" id="JAGHKP010000005">
    <property type="protein sequence ID" value="MBO9155318.1"/>
    <property type="molecule type" value="Genomic_DNA"/>
</dbReference>
<dbReference type="Pfam" id="PF04685">
    <property type="entry name" value="DUF608"/>
    <property type="match status" value="1"/>
</dbReference>
<dbReference type="PANTHER" id="PTHR12654">
    <property type="entry name" value="BILE ACID BETA-GLUCOSIDASE-RELATED"/>
    <property type="match status" value="1"/>
</dbReference>
<name>A0ABS3YM43_9BACT</name>
<sequence length="896" mass="99078">MHRRKFITQTAISAAGLLSLPLPSWAKGMFPVAAPYPLHNIPADKKLDVAWVRSLYERGLPTAYLKTKNELRYIGMPAGGLHAGTVYLGGDGRLWLWSIYNDEREGIDPKTVLWNDGVADRKIRNRDGASYVEPAIAANKRVLEQGFAVLIETGGKKVVKELKEEDWDEIIFEAAYPVATIRYIDKKLPVEITAKAGGIFIPLDADNSSLPATLYDISVRNHGNAPVKVTVAGWLENGAKKITAKKEEGEKRNAAISGKQFSGVFSDFNYTTQPEKTAADDGSTCILYLGEGGKANPGSAPWPVTAGFFETEGKEMFLSAADEKAVGCAFSPSQTLASGKTLRAKYALSWHFNHPFPKLEKKLKDTGEGYFYGTKFATAAEVGKYIAGNPQLWEQTLRWHETYYDSTLPHWLLERALLNIGTLATANTYRFGSGRFWGWEGVNACEGTCTHVWQYAQAMGRIFPALERDCRERTDLGIAMEENGGIIFRAEYESRPAIDGQAGTILRVYREHRMSANDSFLRKNWAHTKKAVQFMLAQDKNGDGLTDTPMENTLDAVWEGEIAWIAGLCIAAAKAAQHMAEEMNDAAFAGTCKTYVENGCRNMEEKLFNGEYFIHRPDAVQGRKKLGSYNTCHIDQVYGQSWAWQAGLGRLWSREKTLSALRALWKYNFTPDVGPYIKTHTGGRPYAVEGEGGMVMNTNPHNEPKPFGENVTWQLGYFHECMSGFEHQVASHMMAEGMTVEALVLTKMIHDRYHAAKRNPFNEIECSDHYARAMASYGTLISACGFEYHGPKGHIRFAPRLQNGAAFKAPFTAAEGWGAYSVKKNGNVSEHTLAVKYGSLQLSTIGLGGTAGGNAAVKLAGQTLKATVEKDADGMRLVFPSPVRIRENETLHITIS</sequence>
<proteinExistence type="predicted"/>
<protein>
    <recommendedName>
        <fullName evidence="6">Beta-glucocerebrosidase 2-like protein</fullName>
    </recommendedName>
</protein>
<dbReference type="Pfam" id="PF12215">
    <property type="entry name" value="Glyco_hydr_116N"/>
    <property type="match status" value="1"/>
</dbReference>
<evidence type="ECO:0000259" key="2">
    <source>
        <dbReference type="Pfam" id="PF04685"/>
    </source>
</evidence>
<gene>
    <name evidence="4" type="ORF">J7I43_24030</name>
</gene>
<dbReference type="SUPFAM" id="SSF48208">
    <property type="entry name" value="Six-hairpin glycosidases"/>
    <property type="match status" value="1"/>
</dbReference>
<dbReference type="RefSeq" id="WP_209148545.1">
    <property type="nucleotide sequence ID" value="NZ_JAGHKP010000005.1"/>
</dbReference>
<dbReference type="InterPro" id="IPR024462">
    <property type="entry name" value="GH116_N"/>
</dbReference>
<evidence type="ECO:0008006" key="6">
    <source>
        <dbReference type="Google" id="ProtNLM"/>
    </source>
</evidence>
<dbReference type="Proteomes" id="UP000679126">
    <property type="component" value="Unassembled WGS sequence"/>
</dbReference>
<feature type="domain" description="Glycosyl-hydrolase family 116 catalytic region" evidence="2">
    <location>
        <begin position="499"/>
        <end position="777"/>
    </location>
</feature>
<dbReference type="InterPro" id="IPR008928">
    <property type="entry name" value="6-hairpin_glycosidase_sf"/>
</dbReference>
<dbReference type="InterPro" id="IPR052566">
    <property type="entry name" value="Non-lysos_glucosylceramidase"/>
</dbReference>
<organism evidence="4 5">
    <name type="scientific">Chitinophaga chungangae</name>
    <dbReference type="NCBI Taxonomy" id="2821488"/>
    <lineage>
        <taxon>Bacteria</taxon>
        <taxon>Pseudomonadati</taxon>
        <taxon>Bacteroidota</taxon>
        <taxon>Chitinophagia</taxon>
        <taxon>Chitinophagales</taxon>
        <taxon>Chitinophagaceae</taxon>
        <taxon>Chitinophaga</taxon>
    </lineage>
</organism>
<evidence type="ECO:0000313" key="5">
    <source>
        <dbReference type="Proteomes" id="UP000679126"/>
    </source>
</evidence>
<feature type="domain" description="Glycosyl-hydrolase family 116 N-terminal" evidence="3">
    <location>
        <begin position="75"/>
        <end position="389"/>
    </location>
</feature>
<feature type="signal peptide" evidence="1">
    <location>
        <begin position="1"/>
        <end position="26"/>
    </location>
</feature>
<comment type="caution">
    <text evidence="4">The sequence shown here is derived from an EMBL/GenBank/DDBJ whole genome shotgun (WGS) entry which is preliminary data.</text>
</comment>
<dbReference type="PANTHER" id="PTHR12654:SF0">
    <property type="entry name" value="NON-LYSOSOMAL GLUCOSYLCERAMIDASE"/>
    <property type="match status" value="1"/>
</dbReference>
<evidence type="ECO:0000259" key="3">
    <source>
        <dbReference type="Pfam" id="PF12215"/>
    </source>
</evidence>
<dbReference type="InterPro" id="IPR006775">
    <property type="entry name" value="GH116_catalytic"/>
</dbReference>